<comment type="subcellular location">
    <subcellularLocation>
        <location evidence="1">Nucleus</location>
    </subcellularLocation>
</comment>
<keyword evidence="10" id="KW-1185">Reference proteome</keyword>
<evidence type="ECO:0000256" key="2">
    <source>
        <dbReference type="ARBA" id="ARBA00022723"/>
    </source>
</evidence>
<evidence type="ECO:0000259" key="8">
    <source>
        <dbReference type="Pfam" id="PF08600"/>
    </source>
</evidence>
<dbReference type="Pfam" id="PF07967">
    <property type="entry name" value="zf-C3HC"/>
    <property type="match status" value="1"/>
</dbReference>
<evidence type="ECO:0000313" key="9">
    <source>
        <dbReference type="EMBL" id="QDZ23251.1"/>
    </source>
</evidence>
<keyword evidence="3" id="KW-0863">Zinc-finger</keyword>
<dbReference type="GO" id="GO:0005634">
    <property type="term" value="C:nucleus"/>
    <property type="evidence" value="ECO:0007669"/>
    <property type="project" value="UniProtKB-SubCell"/>
</dbReference>
<dbReference type="InterPro" id="IPR012935">
    <property type="entry name" value="NuBaID_N"/>
</dbReference>
<evidence type="ECO:0000256" key="6">
    <source>
        <dbReference type="SAM" id="MobiDB-lite"/>
    </source>
</evidence>
<dbReference type="AlphaFoldDB" id="A0A5B8MS55"/>
<protein>
    <recommendedName>
        <fullName evidence="11">C3HC-type domain-containing protein</fullName>
    </recommendedName>
</protein>
<evidence type="ECO:0000256" key="1">
    <source>
        <dbReference type="ARBA" id="ARBA00004123"/>
    </source>
</evidence>
<evidence type="ECO:0000313" key="10">
    <source>
        <dbReference type="Proteomes" id="UP000316726"/>
    </source>
</evidence>
<keyword evidence="4" id="KW-0862">Zinc</keyword>
<dbReference type="GO" id="GO:0008270">
    <property type="term" value="F:zinc ion binding"/>
    <property type="evidence" value="ECO:0007669"/>
    <property type="project" value="UniProtKB-KW"/>
</dbReference>
<evidence type="ECO:0000256" key="4">
    <source>
        <dbReference type="ARBA" id="ARBA00022833"/>
    </source>
</evidence>
<evidence type="ECO:0008006" key="11">
    <source>
        <dbReference type="Google" id="ProtNLM"/>
    </source>
</evidence>
<dbReference type="OrthoDB" id="515567at2759"/>
<dbReference type="Proteomes" id="UP000316726">
    <property type="component" value="Chromosome 10"/>
</dbReference>
<dbReference type="PANTHER" id="PTHR15835:SF6">
    <property type="entry name" value="ZINC FINGER C3HC-TYPE PROTEIN 1"/>
    <property type="match status" value="1"/>
</dbReference>
<keyword evidence="5" id="KW-0539">Nucleus</keyword>
<organism evidence="9 10">
    <name type="scientific">Chloropicon primus</name>
    <dbReference type="NCBI Taxonomy" id="1764295"/>
    <lineage>
        <taxon>Eukaryota</taxon>
        <taxon>Viridiplantae</taxon>
        <taxon>Chlorophyta</taxon>
        <taxon>Chloropicophyceae</taxon>
        <taxon>Chloropicales</taxon>
        <taxon>Chloropicaceae</taxon>
        <taxon>Chloropicon</taxon>
    </lineage>
</organism>
<dbReference type="STRING" id="1764295.A0A5B8MS55"/>
<accession>A0A5B8MS55</accession>
<feature type="region of interest" description="Disordered" evidence="6">
    <location>
        <begin position="18"/>
        <end position="50"/>
    </location>
</feature>
<dbReference type="EMBL" id="CP031043">
    <property type="protein sequence ID" value="QDZ23251.1"/>
    <property type="molecule type" value="Genomic_DNA"/>
</dbReference>
<reference evidence="9 10" key="1">
    <citation type="submission" date="2018-07" db="EMBL/GenBank/DDBJ databases">
        <title>The complete nuclear genome of the prasinophyte Chloropicon primus (CCMP1205).</title>
        <authorList>
            <person name="Pombert J.-F."/>
            <person name="Otis C."/>
            <person name="Turmel M."/>
            <person name="Lemieux C."/>
        </authorList>
    </citation>
    <scope>NUCLEOTIDE SEQUENCE [LARGE SCALE GENOMIC DNA]</scope>
    <source>
        <strain evidence="9 10">CCMP1205</strain>
    </source>
</reference>
<keyword evidence="2" id="KW-0479">Metal-binding</keyword>
<feature type="domain" description="C3HC-type" evidence="7">
    <location>
        <begin position="54"/>
        <end position="180"/>
    </location>
</feature>
<gene>
    <name evidence="9" type="ORF">A3770_10p57690</name>
</gene>
<dbReference type="PANTHER" id="PTHR15835">
    <property type="entry name" value="NUCLEAR-INTERACTING PARTNER OF ALK"/>
    <property type="match status" value="1"/>
</dbReference>
<sequence length="448" mass="49240">MDRAQKILDQLVYMEGKGRTEEAGGSAEGKRKRKPVVKRTSLPEEGQSGNVCRPWSRDDLLRRLKTYSTRTWFCKLEKVSAMKCASKGWVNTGIDTIECESCRARAIYPKCASALPKDVASVAEKFVPLLDSLHDKFCPWKGRECDDGLMKFPPATPSKLLDQLKSRMETLCTLRQLPSIEAAFLEEGGGLEAEARKKIAEILEGNCKVAMKDKVLSNMLYNSKTNKKVEVDSYECSLLLLALCGWDREASAGGEGGSPSRSFVLQCEMCGSRAGIWNFEKKVQRPSHLDYVSWKQGGSEEAMTQGEEGLPTQSLRGAAKATGYTCITSPLYVASPVMVNLYKTIAGGNTAISSGIEPDADSGKGGGGPHSTKRPKVELGNPRSCRSACMNPFNTHKRYCPWRFQQGWRVLQILEALLPNEEATKSGGFPTSQEDVVSMLNKVQKVIG</sequence>
<name>A0A5B8MS55_9CHLO</name>
<feature type="domain" description="NuBaID C-terminal" evidence="8">
    <location>
        <begin position="240"/>
        <end position="404"/>
    </location>
</feature>
<feature type="region of interest" description="Disordered" evidence="6">
    <location>
        <begin position="356"/>
        <end position="381"/>
    </location>
</feature>
<evidence type="ECO:0000256" key="5">
    <source>
        <dbReference type="ARBA" id="ARBA00023242"/>
    </source>
</evidence>
<dbReference type="Pfam" id="PF08600">
    <property type="entry name" value="NuBaID_C"/>
    <property type="match status" value="1"/>
</dbReference>
<proteinExistence type="predicted"/>
<dbReference type="InterPro" id="IPR013909">
    <property type="entry name" value="NuBaID_C"/>
</dbReference>
<evidence type="ECO:0000259" key="7">
    <source>
        <dbReference type="Pfam" id="PF07967"/>
    </source>
</evidence>
<evidence type="ECO:0000256" key="3">
    <source>
        <dbReference type="ARBA" id="ARBA00022771"/>
    </source>
</evidence>